<reference evidence="1 2" key="1">
    <citation type="journal article" date="2003" name="Proc. Natl. Acad. Sci. U.S.A.">
        <title>Complete genome sequence of the marine planctomycete Pirellula sp. strain 1.</title>
        <authorList>
            <person name="Gloeckner F.O."/>
            <person name="Kube M."/>
            <person name="Bauer M."/>
            <person name="Teeling H."/>
            <person name="Lombardot T."/>
            <person name="Ludwig W."/>
            <person name="Gade D."/>
            <person name="Beck A."/>
            <person name="Borzym K."/>
            <person name="Heitmann K."/>
            <person name="Rabus R."/>
            <person name="Schlesner H."/>
            <person name="Amann R."/>
            <person name="Reinhardt R."/>
        </authorList>
    </citation>
    <scope>NUCLEOTIDE SEQUENCE [LARGE SCALE GENOMIC DNA]</scope>
    <source>
        <strain evidence="2">DSM 10527 / NCIMB 13988 / SH1</strain>
    </source>
</reference>
<gene>
    <name evidence="1" type="ordered locus">RB10678</name>
</gene>
<dbReference type="AlphaFoldDB" id="Q7UKF2"/>
<dbReference type="InParanoid" id="Q7UKF2"/>
<dbReference type="Proteomes" id="UP000001025">
    <property type="component" value="Chromosome"/>
</dbReference>
<proteinExistence type="predicted"/>
<sequence length="116" mass="13371">MFIAQNAVSFRFGHRFGVRRLFKVHDGPGDVICSGPRFDGIRRSRRGFAAGRKAPFSLQKKTSVRYTRCIDETHSVRFLTALPTHRKDVNPVHSGFTLIENERSTLFHSLCPRRER</sequence>
<name>Q7UKF2_RHOBA</name>
<dbReference type="EMBL" id="BX294152">
    <property type="protein sequence ID" value="CAD76916.1"/>
    <property type="molecule type" value="Genomic_DNA"/>
</dbReference>
<evidence type="ECO:0000313" key="1">
    <source>
        <dbReference type="EMBL" id="CAD76916.1"/>
    </source>
</evidence>
<accession>Q7UKF2</accession>
<dbReference type="STRING" id="243090.RB10678"/>
<evidence type="ECO:0000313" key="2">
    <source>
        <dbReference type="Proteomes" id="UP000001025"/>
    </source>
</evidence>
<dbReference type="EnsemblBacteria" id="CAD76916">
    <property type="protein sequence ID" value="CAD76916"/>
    <property type="gene ID" value="RB10678"/>
</dbReference>
<dbReference type="KEGG" id="rba:RB10678"/>
<protein>
    <submittedName>
        <fullName evidence="1">Uncharacterized protein</fullName>
    </submittedName>
</protein>
<dbReference type="HOGENOM" id="CLU_2094941_0_0_0"/>
<keyword evidence="2" id="KW-1185">Reference proteome</keyword>
<organism evidence="1 2">
    <name type="scientific">Rhodopirellula baltica (strain DSM 10527 / NCIMB 13988 / SH1)</name>
    <dbReference type="NCBI Taxonomy" id="243090"/>
    <lineage>
        <taxon>Bacteria</taxon>
        <taxon>Pseudomonadati</taxon>
        <taxon>Planctomycetota</taxon>
        <taxon>Planctomycetia</taxon>
        <taxon>Pirellulales</taxon>
        <taxon>Pirellulaceae</taxon>
        <taxon>Rhodopirellula</taxon>
    </lineage>
</organism>